<dbReference type="Proteomes" id="UP000478052">
    <property type="component" value="Unassembled WGS sequence"/>
</dbReference>
<dbReference type="EMBL" id="VUJU01013459">
    <property type="protein sequence ID" value="KAF0704816.1"/>
    <property type="molecule type" value="Genomic_DNA"/>
</dbReference>
<evidence type="ECO:0000313" key="1">
    <source>
        <dbReference type="EMBL" id="KAF0704816.1"/>
    </source>
</evidence>
<proteinExistence type="predicted"/>
<comment type="caution">
    <text evidence="1">The sequence shown here is derived from an EMBL/GenBank/DDBJ whole genome shotgun (WGS) entry which is preliminary data.</text>
</comment>
<reference evidence="1 2" key="1">
    <citation type="submission" date="2019-08" db="EMBL/GenBank/DDBJ databases">
        <title>Whole genome of Aphis craccivora.</title>
        <authorList>
            <person name="Voronova N.V."/>
            <person name="Shulinski R.S."/>
            <person name="Bandarenka Y.V."/>
            <person name="Zhorov D.G."/>
            <person name="Warner D."/>
        </authorList>
    </citation>
    <scope>NUCLEOTIDE SEQUENCE [LARGE SCALE GENOMIC DNA]</scope>
    <source>
        <strain evidence="1">180601</strain>
        <tissue evidence="1">Whole Body</tissue>
    </source>
</reference>
<accession>A0A6G0VSF8</accession>
<feature type="non-terminal residue" evidence="1">
    <location>
        <position position="1"/>
    </location>
</feature>
<gene>
    <name evidence="1" type="ORF">FWK35_00036427</name>
</gene>
<dbReference type="AlphaFoldDB" id="A0A6G0VSF8"/>
<dbReference type="OrthoDB" id="6604172at2759"/>
<sequence>KHSLTKSLSLDHKKVARSKVTDNFERTELTFERRPRVKKMVTIKLEEAFMLIPLCTGEDDIYTFINACDMAVNFVEKKFAPTLVKN</sequence>
<keyword evidence="2" id="KW-1185">Reference proteome</keyword>
<organism evidence="1 2">
    <name type="scientific">Aphis craccivora</name>
    <name type="common">Cowpea aphid</name>
    <dbReference type="NCBI Taxonomy" id="307492"/>
    <lineage>
        <taxon>Eukaryota</taxon>
        <taxon>Metazoa</taxon>
        <taxon>Ecdysozoa</taxon>
        <taxon>Arthropoda</taxon>
        <taxon>Hexapoda</taxon>
        <taxon>Insecta</taxon>
        <taxon>Pterygota</taxon>
        <taxon>Neoptera</taxon>
        <taxon>Paraneoptera</taxon>
        <taxon>Hemiptera</taxon>
        <taxon>Sternorrhyncha</taxon>
        <taxon>Aphidomorpha</taxon>
        <taxon>Aphidoidea</taxon>
        <taxon>Aphididae</taxon>
        <taxon>Aphidini</taxon>
        <taxon>Aphis</taxon>
        <taxon>Aphis</taxon>
    </lineage>
</organism>
<protein>
    <submittedName>
        <fullName evidence="1">Myb-like protein D</fullName>
    </submittedName>
</protein>
<name>A0A6G0VSF8_APHCR</name>
<evidence type="ECO:0000313" key="2">
    <source>
        <dbReference type="Proteomes" id="UP000478052"/>
    </source>
</evidence>